<dbReference type="PANTHER" id="PTHR11999">
    <property type="entry name" value="GROUP II PYRIDOXAL-5-PHOSPHATE DECARBOXYLASE"/>
    <property type="match status" value="1"/>
</dbReference>
<dbReference type="Pfam" id="PF00282">
    <property type="entry name" value="Pyridoxal_deC"/>
    <property type="match status" value="1"/>
</dbReference>
<reference evidence="15" key="2">
    <citation type="journal article" date="2008" name="Genome Biol.">
        <title>Improved genome assembly and evidence-based global gene model set for the chordate Ciona intestinalis: new insight into intron and operon populations.</title>
        <authorList>
            <person name="Satou Y."/>
            <person name="Mineta K."/>
            <person name="Ogasawara M."/>
            <person name="Sasakura Y."/>
            <person name="Shoguchi E."/>
            <person name="Ueno K."/>
            <person name="Yamada L."/>
            <person name="Matsumoto J."/>
            <person name="Wasserscheid J."/>
            <person name="Dewar K."/>
            <person name="Wiley G.B."/>
            <person name="Macmil S.L."/>
            <person name="Roe B.A."/>
            <person name="Zeller R.W."/>
            <person name="Hastings K.E."/>
            <person name="Lemaire P."/>
            <person name="Lindquist E."/>
            <person name="Endo T."/>
            <person name="Hotta K."/>
            <person name="Inaba K."/>
        </authorList>
    </citation>
    <scope>NUCLEOTIDE SEQUENCE [LARGE SCALE GENOMIC DNA]</scope>
    <source>
        <strain evidence="15">wild type</strain>
    </source>
</reference>
<evidence type="ECO:0000256" key="1">
    <source>
        <dbReference type="ARBA" id="ARBA00001933"/>
    </source>
</evidence>
<dbReference type="RefSeq" id="XP_026690313.1">
    <property type="nucleotide sequence ID" value="XM_026834512.1"/>
</dbReference>
<proteinExistence type="inferred from homology"/>
<dbReference type="GO" id="GO:0004058">
    <property type="term" value="F:aromatic-L-amino-acid decarboxylase activity"/>
    <property type="evidence" value="ECO:0000318"/>
    <property type="project" value="GO_Central"/>
</dbReference>
<keyword evidence="6 13" id="KW-0663">Pyridoxal phosphate</keyword>
<dbReference type="Gene3D" id="3.40.640.10">
    <property type="entry name" value="Type I PLP-dependent aspartate aminotransferase-like (Major domain)"/>
    <property type="match status" value="1"/>
</dbReference>
<evidence type="ECO:0000313" key="16">
    <source>
        <dbReference type="Proteomes" id="UP000008144"/>
    </source>
</evidence>
<comment type="pathway">
    <text evidence="9">Catecholamine biosynthesis; dopamine biosynthesis; dopamine from L-tyrosine: step 2/2.</text>
</comment>
<gene>
    <name evidence="15" type="primary">LOC100182530</name>
</gene>
<accession>A0A1W3JN90</accession>
<evidence type="ECO:0000256" key="7">
    <source>
        <dbReference type="ARBA" id="ARBA00023239"/>
    </source>
</evidence>
<dbReference type="InterPro" id="IPR015424">
    <property type="entry name" value="PyrdxlP-dep_Trfase"/>
</dbReference>
<evidence type="ECO:0000313" key="15">
    <source>
        <dbReference type="Ensembl" id="ENSCINP00000019588.3"/>
    </source>
</evidence>
<evidence type="ECO:0000256" key="5">
    <source>
        <dbReference type="ARBA" id="ARBA00022793"/>
    </source>
</evidence>
<dbReference type="FunCoup" id="F6ZTZ7">
    <property type="interactions" value="4"/>
</dbReference>
<keyword evidence="16" id="KW-1185">Reference proteome</keyword>
<dbReference type="OMA" id="IPFEMEY"/>
<dbReference type="SUPFAM" id="SSF53383">
    <property type="entry name" value="PLP-dependent transferases"/>
    <property type="match status" value="1"/>
</dbReference>
<dbReference type="FunFam" id="3.40.640.10:FF:000025">
    <property type="entry name" value="Histidine decarboxylase"/>
    <property type="match status" value="1"/>
</dbReference>
<dbReference type="RefSeq" id="XP_009858556.1">
    <property type="nucleotide sequence ID" value="XM_009860254.3"/>
</dbReference>
<evidence type="ECO:0000256" key="13">
    <source>
        <dbReference type="PIRSR" id="PIRSR602129-50"/>
    </source>
</evidence>
<reference evidence="15" key="3">
    <citation type="submission" date="2025-08" db="UniProtKB">
        <authorList>
            <consortium name="Ensembl"/>
        </authorList>
    </citation>
    <scope>IDENTIFICATION</scope>
</reference>
<evidence type="ECO:0000256" key="8">
    <source>
        <dbReference type="ARBA" id="ARBA00037256"/>
    </source>
</evidence>
<dbReference type="OrthoDB" id="639767at2759"/>
<dbReference type="CDD" id="cd06450">
    <property type="entry name" value="DOPA_deC_like"/>
    <property type="match status" value="1"/>
</dbReference>
<dbReference type="Ensembl" id="ENSCINT00000019588.3">
    <property type="protein sequence ID" value="ENSCINP00000019588.3"/>
    <property type="gene ID" value="ENSCING00000009636.3"/>
</dbReference>
<evidence type="ECO:0000256" key="3">
    <source>
        <dbReference type="ARBA" id="ARBA00011738"/>
    </source>
</evidence>
<evidence type="ECO:0000256" key="11">
    <source>
        <dbReference type="ARBA" id="ARBA00040968"/>
    </source>
</evidence>
<organism evidence="15 16">
    <name type="scientific">Ciona intestinalis</name>
    <name type="common">Transparent sea squirt</name>
    <name type="synonym">Ascidia intestinalis</name>
    <dbReference type="NCBI Taxonomy" id="7719"/>
    <lineage>
        <taxon>Eukaryota</taxon>
        <taxon>Metazoa</taxon>
        <taxon>Chordata</taxon>
        <taxon>Tunicata</taxon>
        <taxon>Ascidiacea</taxon>
        <taxon>Phlebobranchia</taxon>
        <taxon>Cionidae</taxon>
        <taxon>Ciona</taxon>
    </lineage>
</organism>
<dbReference type="Gene3D" id="3.90.1150.10">
    <property type="entry name" value="Aspartate Aminotransferase, domain 1"/>
    <property type="match status" value="1"/>
</dbReference>
<dbReference type="GO" id="GO:0006584">
    <property type="term" value="P:catecholamine metabolic process"/>
    <property type="evidence" value="ECO:0000318"/>
    <property type="project" value="GO_Central"/>
</dbReference>
<dbReference type="EMBL" id="EAAA01002073">
    <property type="status" value="NOT_ANNOTATED_CDS"/>
    <property type="molecule type" value="Genomic_DNA"/>
</dbReference>
<evidence type="ECO:0000256" key="14">
    <source>
        <dbReference type="RuleBase" id="RU000382"/>
    </source>
</evidence>
<dbReference type="GO" id="GO:0042423">
    <property type="term" value="P:catecholamine biosynthetic process"/>
    <property type="evidence" value="ECO:0007669"/>
    <property type="project" value="UniProtKB-KW"/>
</dbReference>
<dbReference type="GeneID" id="100182530"/>
<accession>F6ZTZ7</accession>
<keyword evidence="4" id="KW-0127">Catecholamine biosynthesis</keyword>
<dbReference type="KEGG" id="cin:100182530"/>
<reference evidence="16" key="1">
    <citation type="journal article" date="2002" name="Science">
        <title>The draft genome of Ciona intestinalis: insights into chordate and vertebrate origins.</title>
        <authorList>
            <person name="Dehal P."/>
            <person name="Satou Y."/>
            <person name="Campbell R.K."/>
            <person name="Chapman J."/>
            <person name="Degnan B."/>
            <person name="De Tomaso A."/>
            <person name="Davidson B."/>
            <person name="Di Gregorio A."/>
            <person name="Gelpke M."/>
            <person name="Goodstein D.M."/>
            <person name="Harafuji N."/>
            <person name="Hastings K.E."/>
            <person name="Ho I."/>
            <person name="Hotta K."/>
            <person name="Huang W."/>
            <person name="Kawashima T."/>
            <person name="Lemaire P."/>
            <person name="Martinez D."/>
            <person name="Meinertzhagen I.A."/>
            <person name="Necula S."/>
            <person name="Nonaka M."/>
            <person name="Putnam N."/>
            <person name="Rash S."/>
            <person name="Saiga H."/>
            <person name="Satake M."/>
            <person name="Terry A."/>
            <person name="Yamada L."/>
            <person name="Wang H.G."/>
            <person name="Awazu S."/>
            <person name="Azumi K."/>
            <person name="Boore J."/>
            <person name="Branno M."/>
            <person name="Chin-Bow S."/>
            <person name="DeSantis R."/>
            <person name="Doyle S."/>
            <person name="Francino P."/>
            <person name="Keys D.N."/>
            <person name="Haga S."/>
            <person name="Hayashi H."/>
            <person name="Hino K."/>
            <person name="Imai K.S."/>
            <person name="Inaba K."/>
            <person name="Kano S."/>
            <person name="Kobayashi K."/>
            <person name="Kobayashi M."/>
            <person name="Lee B.I."/>
            <person name="Makabe K.W."/>
            <person name="Manohar C."/>
            <person name="Matassi G."/>
            <person name="Medina M."/>
            <person name="Mochizuki Y."/>
            <person name="Mount S."/>
            <person name="Morishita T."/>
            <person name="Miura S."/>
            <person name="Nakayama A."/>
            <person name="Nishizaka S."/>
            <person name="Nomoto H."/>
            <person name="Ohta F."/>
            <person name="Oishi K."/>
            <person name="Rigoutsos I."/>
            <person name="Sano M."/>
            <person name="Sasaki A."/>
            <person name="Sasakura Y."/>
            <person name="Shoguchi E."/>
            <person name="Shin-i T."/>
            <person name="Spagnuolo A."/>
            <person name="Stainier D."/>
            <person name="Suzuki M.M."/>
            <person name="Tassy O."/>
            <person name="Takatori N."/>
            <person name="Tokuoka M."/>
            <person name="Yagi K."/>
            <person name="Yoshizaki F."/>
            <person name="Wada S."/>
            <person name="Zhang C."/>
            <person name="Hyatt P.D."/>
            <person name="Larimer F."/>
            <person name="Detter C."/>
            <person name="Doggett N."/>
            <person name="Glavina T."/>
            <person name="Hawkins T."/>
            <person name="Richardson P."/>
            <person name="Lucas S."/>
            <person name="Kohara Y."/>
            <person name="Levine M."/>
            <person name="Satoh N."/>
            <person name="Rokhsar D.S."/>
        </authorList>
    </citation>
    <scope>NUCLEOTIDE SEQUENCE [LARGE SCALE GENOMIC DNA]</scope>
</reference>
<dbReference type="InterPro" id="IPR010977">
    <property type="entry name" value="Aromatic_deC"/>
</dbReference>
<dbReference type="GO" id="GO:0019752">
    <property type="term" value="P:carboxylic acid metabolic process"/>
    <property type="evidence" value="ECO:0007669"/>
    <property type="project" value="InterPro"/>
</dbReference>
<dbReference type="InterPro" id="IPR015421">
    <property type="entry name" value="PyrdxlP-dep_Trfase_major"/>
</dbReference>
<dbReference type="EC" id="4.1.1.28" evidence="10"/>
<comment type="similarity">
    <text evidence="2 14">Belongs to the group II decarboxylase family.</text>
</comment>
<dbReference type="STRING" id="7719.ENSCINP00000019588"/>
<evidence type="ECO:0000256" key="4">
    <source>
        <dbReference type="ARBA" id="ARBA00022584"/>
    </source>
</evidence>
<dbReference type="Gene3D" id="1.20.1340.10">
    <property type="entry name" value="dopa decarboxylase, N-terminal domain"/>
    <property type="match status" value="1"/>
</dbReference>
<protein>
    <recommendedName>
        <fullName evidence="11">Aromatic-L-amino-acid decarboxylase</fullName>
        <ecNumber evidence="10">4.1.1.28</ecNumber>
    </recommendedName>
    <alternativeName>
        <fullName evidence="12">DOPA decarboxylase</fullName>
    </alternativeName>
</protein>
<keyword evidence="7 14" id="KW-0456">Lyase</keyword>
<dbReference type="InParanoid" id="F6ZTZ7"/>
<feature type="modified residue" description="N6-(pyridoxal phosphate)lysine" evidence="13">
    <location>
        <position position="316"/>
    </location>
</feature>
<comment type="subunit">
    <text evidence="3">Homodimer.</text>
</comment>
<dbReference type="HOGENOM" id="CLU_011856_3_1_1"/>
<reference evidence="15" key="4">
    <citation type="submission" date="2025-09" db="UniProtKB">
        <authorList>
            <consortium name="Ensembl"/>
        </authorList>
    </citation>
    <scope>IDENTIFICATION</scope>
</reference>
<dbReference type="PRINTS" id="PR00800">
    <property type="entry name" value="YHDCRBOXLASE"/>
</dbReference>
<dbReference type="InterPro" id="IPR002129">
    <property type="entry name" value="PyrdxlP-dep_de-COase"/>
</dbReference>
<dbReference type="PANTHER" id="PTHR11999:SF167">
    <property type="entry name" value="AROMATIC-L-AMINO-ACID DECARBOXYLASE"/>
    <property type="match status" value="1"/>
</dbReference>
<dbReference type="Proteomes" id="UP000008144">
    <property type="component" value="Chromosome 5"/>
</dbReference>
<dbReference type="InterPro" id="IPR015422">
    <property type="entry name" value="PyrdxlP-dep_Trfase_small"/>
</dbReference>
<comment type="function">
    <text evidence="8">Catalyzes the decarboxylation of L-3,4-dihydroxyphenylalanine (DOPA) to dopamine and L-5-hydroxytryptophan to serotonin.</text>
</comment>
<evidence type="ECO:0000256" key="6">
    <source>
        <dbReference type="ARBA" id="ARBA00022898"/>
    </source>
</evidence>
<comment type="cofactor">
    <cofactor evidence="1 13 14">
        <name>pyridoxal 5'-phosphate</name>
        <dbReference type="ChEBI" id="CHEBI:597326"/>
    </cofactor>
</comment>
<evidence type="ECO:0000256" key="10">
    <source>
        <dbReference type="ARBA" id="ARBA00038886"/>
    </source>
</evidence>
<dbReference type="GO" id="GO:0005737">
    <property type="term" value="C:cytoplasm"/>
    <property type="evidence" value="ECO:0000318"/>
    <property type="project" value="GO_Central"/>
</dbReference>
<sequence length="492" mass="55814">MDGNNSDEEPRLGIEPETFRHAATNMVDYIINYHRDIHKRQTFPDVEPGFMQARLPKEAPDYPESWQEVFSDIETVVMDGMTHWQSPGFFSYYPATTSYPSMLADMLCNGISCVRFSWASSPSATELETVMMDWLAKAIGLPECFIHGGHGPGGGVIQGSASESTLMALMAARNKTIRQELSRDKSLRTHDIVARMVAYSSQCTHSCMDRAGVFALVEVRKLPVGKDGVMRGSVLKEAVMKDKDDGRIPMFVCASIGTTPCCTFDDLEEIGKICEEQEIWCHVDAAYAGAALICPEFRYICKGVERVTSFNFNPHKWLMVQIDCSAMWVRNSDDLINSAEVNPLFLHHKAQDSAIDYRHWQIPLGRPFRSLKLWFVLRMVGIEGLRSNIRRGVQEAKHLERLIRSDERFEILFPVTLGLVCFKFKHPGLLLEEENSLNERLYQKIHNDKRILLVLAMVNGVYFIRVCTGSTHCSIAQVNKCWNVIKEMAEQL</sequence>
<dbReference type="GO" id="GO:0006520">
    <property type="term" value="P:amino acid metabolic process"/>
    <property type="evidence" value="ECO:0007669"/>
    <property type="project" value="InterPro"/>
</dbReference>
<evidence type="ECO:0000256" key="9">
    <source>
        <dbReference type="ARBA" id="ARBA00037889"/>
    </source>
</evidence>
<evidence type="ECO:0000256" key="12">
    <source>
        <dbReference type="ARBA" id="ARBA00041275"/>
    </source>
</evidence>
<dbReference type="PROSITE" id="PS00392">
    <property type="entry name" value="DDC_GAD_HDC_YDC"/>
    <property type="match status" value="1"/>
</dbReference>
<dbReference type="InterPro" id="IPR021115">
    <property type="entry name" value="Pyridoxal-P_BS"/>
</dbReference>
<dbReference type="GeneTree" id="ENSGT00940000156004"/>
<dbReference type="AlphaFoldDB" id="F6ZTZ7"/>
<keyword evidence="5" id="KW-0210">Decarboxylase</keyword>
<evidence type="ECO:0000256" key="2">
    <source>
        <dbReference type="ARBA" id="ARBA00009533"/>
    </source>
</evidence>
<dbReference type="GO" id="GO:0042427">
    <property type="term" value="P:serotonin biosynthetic process"/>
    <property type="evidence" value="ECO:0000318"/>
    <property type="project" value="GO_Central"/>
</dbReference>
<dbReference type="GO" id="GO:0030170">
    <property type="term" value="F:pyridoxal phosphate binding"/>
    <property type="evidence" value="ECO:0007669"/>
    <property type="project" value="InterPro"/>
</dbReference>
<name>F6ZTZ7_CIOIN</name>